<protein>
    <submittedName>
        <fullName evidence="1">Uncharacterized protein</fullName>
    </submittedName>
</protein>
<dbReference type="AlphaFoldDB" id="N4UJN8"/>
<dbReference type="VEuPathDB" id="FungiDB:FOC1_g10000156"/>
<reference evidence="2" key="2">
    <citation type="journal article" date="2014" name="PLoS ONE">
        <title>Genome and Transcriptome Analysis of the Fungal Pathogen Fusarium oxysporum f. sp. cubense Causing Banana Vascular Wilt Disease.</title>
        <authorList>
            <person name="Guo L."/>
            <person name="Han L."/>
            <person name="Yang L."/>
            <person name="Zeng H."/>
            <person name="Fan D."/>
            <person name="Zhu Y."/>
            <person name="Feng Y."/>
            <person name="Wang G."/>
            <person name="Peng C."/>
            <person name="Jiang X."/>
            <person name="Zhou D."/>
            <person name="Ni P."/>
            <person name="Liang C."/>
            <person name="Liu L."/>
            <person name="Wang J."/>
            <person name="Mao C."/>
            <person name="Fang X."/>
            <person name="Peng M."/>
            <person name="Huang J."/>
        </authorList>
    </citation>
    <scope>NUCLEOTIDE SEQUENCE [LARGE SCALE GENOMIC DNA]</scope>
    <source>
        <strain evidence="2">race 1</strain>
    </source>
</reference>
<evidence type="ECO:0000313" key="1">
    <source>
        <dbReference type="EMBL" id="ENH75993.1"/>
    </source>
</evidence>
<proteinExistence type="predicted"/>
<sequence length="51" mass="5927">TFTEVNSLRKQAEPYRLAVAKLPIYLLHSSWSRSSNRPLDCNYIAYLCCSF</sequence>
<evidence type="ECO:0000313" key="2">
    <source>
        <dbReference type="Proteomes" id="UP000016928"/>
    </source>
</evidence>
<name>N4UJN8_FUSC1</name>
<reference evidence="2" key="1">
    <citation type="submission" date="2012-09" db="EMBL/GenBank/DDBJ databases">
        <title>Genome sequencing and comparative transcriptomics of race 1 and race 4 of banana pathogen: Fusarium oxysporum f. sp. cubense.</title>
        <authorList>
            <person name="Fang X."/>
            <person name="Huang J."/>
        </authorList>
    </citation>
    <scope>NUCLEOTIDE SEQUENCE [LARGE SCALE GENOMIC DNA]</scope>
    <source>
        <strain evidence="2">race 1</strain>
    </source>
</reference>
<dbReference type="Proteomes" id="UP000016928">
    <property type="component" value="Unassembled WGS sequence"/>
</dbReference>
<organism evidence="1 2">
    <name type="scientific">Fusarium oxysporum f. sp. cubense (strain race 1)</name>
    <name type="common">Panama disease fungus</name>
    <dbReference type="NCBI Taxonomy" id="1229664"/>
    <lineage>
        <taxon>Eukaryota</taxon>
        <taxon>Fungi</taxon>
        <taxon>Dikarya</taxon>
        <taxon>Ascomycota</taxon>
        <taxon>Pezizomycotina</taxon>
        <taxon>Sordariomycetes</taxon>
        <taxon>Hypocreomycetidae</taxon>
        <taxon>Hypocreales</taxon>
        <taxon>Nectriaceae</taxon>
        <taxon>Fusarium</taxon>
        <taxon>Fusarium oxysporum species complex</taxon>
    </lineage>
</organism>
<accession>N4UJN8</accession>
<gene>
    <name evidence="1" type="ORF">FOC1_g10000156</name>
</gene>
<dbReference type="OrthoDB" id="5152434at2759"/>
<feature type="non-terminal residue" evidence="1">
    <location>
        <position position="1"/>
    </location>
</feature>
<dbReference type="HOGENOM" id="CLU_3111915_0_0_1"/>
<dbReference type="EMBL" id="KB729928">
    <property type="protein sequence ID" value="ENH75993.1"/>
    <property type="molecule type" value="Genomic_DNA"/>
</dbReference>